<keyword evidence="4" id="KW-1133">Transmembrane helix</keyword>
<keyword evidence="6" id="KW-1185">Reference proteome</keyword>
<feature type="transmembrane region" description="Helical" evidence="4">
    <location>
        <begin position="30"/>
        <end position="52"/>
    </location>
</feature>
<dbReference type="Proteomes" id="UP001610335">
    <property type="component" value="Unassembled WGS sequence"/>
</dbReference>
<evidence type="ECO:0000256" key="3">
    <source>
        <dbReference type="ARBA" id="ARBA00022679"/>
    </source>
</evidence>
<feature type="transmembrane region" description="Helical" evidence="4">
    <location>
        <begin position="58"/>
        <end position="78"/>
    </location>
</feature>
<evidence type="ECO:0000313" key="5">
    <source>
        <dbReference type="EMBL" id="KAL2835183.1"/>
    </source>
</evidence>
<sequence>MQFALPPRKGPVAHPYARSSFLTLHRRKQLTAIAVLSVALLAVFFLLSQLFYSSAGAAVISIGTPSVVIVTVLDRILYSDKYLQKIIRNREDYAERHGYTNFFANLTDYNSYIGHAPQSWGVVPAVRHAMATHPSSTYFFHLDPHAIFMAPSKSLQSHILSKHRLETLMRRDVPVVPPDSIIKTFSHLRHEDIDLMVTTDAKGLNTGSFVLRQGDFARFLLDTWFDPLFRSYNFAKAETHTLEHVVQWHPTVLARLALIPQRVINAYSPDSIGAAVDGTYKDGDLIIRFFGCNTDPKRNCERELDPYYNLWAKKLKLE</sequence>
<proteinExistence type="inferred from homology"/>
<keyword evidence="4" id="KW-0472">Membrane</keyword>
<dbReference type="Gene3D" id="3.90.550.10">
    <property type="entry name" value="Spore Coat Polysaccharide Biosynthesis Protein SpsA, Chain A"/>
    <property type="match status" value="1"/>
</dbReference>
<evidence type="ECO:0000256" key="2">
    <source>
        <dbReference type="ARBA" id="ARBA00022676"/>
    </source>
</evidence>
<dbReference type="Pfam" id="PF05637">
    <property type="entry name" value="Glyco_transf_34"/>
    <property type="match status" value="1"/>
</dbReference>
<dbReference type="PANTHER" id="PTHR31306:SF10">
    <property type="entry name" value="ALPHA-1,6-MANNOSYLTRANSFERASE MNN11-RELATED"/>
    <property type="match status" value="1"/>
</dbReference>
<evidence type="ECO:0000256" key="1">
    <source>
        <dbReference type="ARBA" id="ARBA00005664"/>
    </source>
</evidence>
<comment type="similarity">
    <text evidence="1">Belongs to the glycosyltransferase 34 family.</text>
</comment>
<reference evidence="5 6" key="1">
    <citation type="submission" date="2024-07" db="EMBL/GenBank/DDBJ databases">
        <title>Section-level genome sequencing and comparative genomics of Aspergillus sections Usti and Cavernicolus.</title>
        <authorList>
            <consortium name="Lawrence Berkeley National Laboratory"/>
            <person name="Nybo J.L."/>
            <person name="Vesth T.C."/>
            <person name="Theobald S."/>
            <person name="Frisvad J.C."/>
            <person name="Larsen T.O."/>
            <person name="Kjaerboelling I."/>
            <person name="Rothschild-Mancinelli K."/>
            <person name="Lyhne E.K."/>
            <person name="Kogle M.E."/>
            <person name="Barry K."/>
            <person name="Clum A."/>
            <person name="Na H."/>
            <person name="Ledsgaard L."/>
            <person name="Lin J."/>
            <person name="Lipzen A."/>
            <person name="Kuo A."/>
            <person name="Riley R."/>
            <person name="Mondo S."/>
            <person name="LaButti K."/>
            <person name="Haridas S."/>
            <person name="Pangalinan J."/>
            <person name="Salamov A.A."/>
            <person name="Simmons B.A."/>
            <person name="Magnuson J.K."/>
            <person name="Chen J."/>
            <person name="Drula E."/>
            <person name="Henrissat B."/>
            <person name="Wiebenga A."/>
            <person name="Lubbers R.J."/>
            <person name="Gomes A.C."/>
            <person name="Makela M.R."/>
            <person name="Stajich J."/>
            <person name="Grigoriev I.V."/>
            <person name="Mortensen U.H."/>
            <person name="De vries R.P."/>
            <person name="Baker S.E."/>
            <person name="Andersen M.R."/>
        </authorList>
    </citation>
    <scope>NUCLEOTIDE SEQUENCE [LARGE SCALE GENOMIC DNA]</scope>
    <source>
        <strain evidence="5 6">CBS 600.67</strain>
    </source>
</reference>
<dbReference type="EMBL" id="JBFXLS010000001">
    <property type="protein sequence ID" value="KAL2835183.1"/>
    <property type="molecule type" value="Genomic_DNA"/>
</dbReference>
<evidence type="ECO:0000313" key="6">
    <source>
        <dbReference type="Proteomes" id="UP001610335"/>
    </source>
</evidence>
<evidence type="ECO:0000256" key="4">
    <source>
        <dbReference type="SAM" id="Phobius"/>
    </source>
</evidence>
<comment type="caution">
    <text evidence="5">The sequence shown here is derived from an EMBL/GenBank/DDBJ whole genome shotgun (WGS) entry which is preliminary data.</text>
</comment>
<keyword evidence="2" id="KW-0328">Glycosyltransferase</keyword>
<dbReference type="GO" id="GO:0016740">
    <property type="term" value="F:transferase activity"/>
    <property type="evidence" value="ECO:0007669"/>
    <property type="project" value="UniProtKB-KW"/>
</dbReference>
<gene>
    <name evidence="5" type="ORF">BDW59DRAFT_4790</name>
</gene>
<dbReference type="InterPro" id="IPR008630">
    <property type="entry name" value="Glyco_trans_34"/>
</dbReference>
<keyword evidence="4" id="KW-0812">Transmembrane</keyword>
<protein>
    <submittedName>
        <fullName evidence="5">Galactosyl transferase GMA12/MNN10 family-domain-containing protein</fullName>
    </submittedName>
</protein>
<name>A0ABR4J819_9EURO</name>
<accession>A0ABR4J819</accession>
<keyword evidence="3 5" id="KW-0808">Transferase</keyword>
<organism evidence="5 6">
    <name type="scientific">Aspergillus cavernicola</name>
    <dbReference type="NCBI Taxonomy" id="176166"/>
    <lineage>
        <taxon>Eukaryota</taxon>
        <taxon>Fungi</taxon>
        <taxon>Dikarya</taxon>
        <taxon>Ascomycota</taxon>
        <taxon>Pezizomycotina</taxon>
        <taxon>Eurotiomycetes</taxon>
        <taxon>Eurotiomycetidae</taxon>
        <taxon>Eurotiales</taxon>
        <taxon>Aspergillaceae</taxon>
        <taxon>Aspergillus</taxon>
        <taxon>Aspergillus subgen. Nidulantes</taxon>
    </lineage>
</organism>
<dbReference type="PANTHER" id="PTHR31306">
    <property type="entry name" value="ALPHA-1,6-MANNOSYLTRANSFERASE MNN11-RELATED"/>
    <property type="match status" value="1"/>
</dbReference>
<dbReference type="InterPro" id="IPR029044">
    <property type="entry name" value="Nucleotide-diphossugar_trans"/>
</dbReference>